<reference evidence="2 3" key="1">
    <citation type="submission" date="2019-12" db="EMBL/GenBank/DDBJ databases">
        <authorList>
            <person name="Alioto T."/>
            <person name="Alioto T."/>
            <person name="Gomez Garrido J."/>
        </authorList>
    </citation>
    <scope>NUCLEOTIDE SEQUENCE [LARGE SCALE GENOMIC DNA]</scope>
</reference>
<comment type="caution">
    <text evidence="2">The sequence shown here is derived from an EMBL/GenBank/DDBJ whole genome shotgun (WGS) entry which is preliminary data.</text>
</comment>
<gene>
    <name evidence="2" type="ORF">OLEA9_A084397</name>
</gene>
<evidence type="ECO:0000256" key="1">
    <source>
        <dbReference type="SAM" id="MobiDB-lite"/>
    </source>
</evidence>
<dbReference type="Proteomes" id="UP000594638">
    <property type="component" value="Unassembled WGS sequence"/>
</dbReference>
<evidence type="ECO:0000313" key="2">
    <source>
        <dbReference type="EMBL" id="CAA3028498.1"/>
    </source>
</evidence>
<name>A0A8S0V5J7_OLEEU</name>
<evidence type="ECO:0000313" key="3">
    <source>
        <dbReference type="Proteomes" id="UP000594638"/>
    </source>
</evidence>
<feature type="region of interest" description="Disordered" evidence="1">
    <location>
        <begin position="72"/>
        <end position="97"/>
    </location>
</feature>
<feature type="compositionally biased region" description="Basic and acidic residues" evidence="1">
    <location>
        <begin position="15"/>
        <end position="31"/>
    </location>
</feature>
<proteinExistence type="predicted"/>
<feature type="region of interest" description="Disordered" evidence="1">
    <location>
        <begin position="1"/>
        <end position="34"/>
    </location>
</feature>
<keyword evidence="3" id="KW-1185">Reference proteome</keyword>
<accession>A0A8S0V5J7</accession>
<dbReference type="EMBL" id="CACTIH010009257">
    <property type="protein sequence ID" value="CAA3028498.1"/>
    <property type="molecule type" value="Genomic_DNA"/>
</dbReference>
<dbReference type="AlphaFoldDB" id="A0A8S0V5J7"/>
<protein>
    <submittedName>
        <fullName evidence="2">Uncharacterized protein</fullName>
    </submittedName>
</protein>
<dbReference type="Gramene" id="OE9A084397T1">
    <property type="protein sequence ID" value="OE9A084397C1"/>
    <property type="gene ID" value="OE9A084397"/>
</dbReference>
<sequence>MKRISRSRALTENNGDVKENKGHSNGDKFHEIPNNPKIIHSLCQLTMPQRRCGKRGDQAVLQLLRTANGLPDDTADFSGASMHGRAPSPDVGSAPVHRTHPKVEVVISRSVVIPC</sequence>
<organism evidence="2 3">
    <name type="scientific">Olea europaea subsp. europaea</name>
    <dbReference type="NCBI Taxonomy" id="158383"/>
    <lineage>
        <taxon>Eukaryota</taxon>
        <taxon>Viridiplantae</taxon>
        <taxon>Streptophyta</taxon>
        <taxon>Embryophyta</taxon>
        <taxon>Tracheophyta</taxon>
        <taxon>Spermatophyta</taxon>
        <taxon>Magnoliopsida</taxon>
        <taxon>eudicotyledons</taxon>
        <taxon>Gunneridae</taxon>
        <taxon>Pentapetalae</taxon>
        <taxon>asterids</taxon>
        <taxon>lamiids</taxon>
        <taxon>Lamiales</taxon>
        <taxon>Oleaceae</taxon>
        <taxon>Oleeae</taxon>
        <taxon>Olea</taxon>
    </lineage>
</organism>